<comment type="caution">
    <text evidence="1">The sequence shown here is derived from an EMBL/GenBank/DDBJ whole genome shotgun (WGS) entry which is preliminary data.</text>
</comment>
<dbReference type="EMBL" id="MU865927">
    <property type="protein sequence ID" value="KAK4451677.1"/>
    <property type="molecule type" value="Genomic_DNA"/>
</dbReference>
<sequence>MSGEVPEVRPIEDKTTYSVFQTSIAKLQTTRWRVNMNWQRHTADQAKEFLKGAPVRDKRALSEKGIFRMLFVHLPDSDRATLREDLIEAAVAYGWADSQLSCRLRSKTGGLLWSHTRDGARSGTCFVAQTPVADNNLTYYLSLTEVTHTYNAQSDWVCLFIGTNEASPERIASLVARDPFPSDFLPPLSPDFAFFPVCILSYDVSELAKGVDELNRRILDQAAYLAQTDDAAMEEGDDASGKPGGDVEMRLVDSYRPVTPDLRRIRASRSALLAVQQQHLMLKRRWAFLNDFTQTLVVYFGLREASMSNEGDPAFYSSTLRKKVDRELANLASLSHELRSIPLRIEAQQTSTTTQVFL</sequence>
<accession>A0AAV9GUH9</accession>
<evidence type="ECO:0000313" key="1">
    <source>
        <dbReference type="EMBL" id="KAK4451677.1"/>
    </source>
</evidence>
<organism evidence="1 2">
    <name type="scientific">Podospora aff. communis PSN243</name>
    <dbReference type="NCBI Taxonomy" id="3040156"/>
    <lineage>
        <taxon>Eukaryota</taxon>
        <taxon>Fungi</taxon>
        <taxon>Dikarya</taxon>
        <taxon>Ascomycota</taxon>
        <taxon>Pezizomycotina</taxon>
        <taxon>Sordariomycetes</taxon>
        <taxon>Sordariomycetidae</taxon>
        <taxon>Sordariales</taxon>
        <taxon>Podosporaceae</taxon>
        <taxon>Podospora</taxon>
    </lineage>
</organism>
<evidence type="ECO:0000313" key="2">
    <source>
        <dbReference type="Proteomes" id="UP001321760"/>
    </source>
</evidence>
<reference evidence="1" key="2">
    <citation type="submission" date="2023-05" db="EMBL/GenBank/DDBJ databases">
        <authorList>
            <consortium name="Lawrence Berkeley National Laboratory"/>
            <person name="Steindorff A."/>
            <person name="Hensen N."/>
            <person name="Bonometti L."/>
            <person name="Westerberg I."/>
            <person name="Brannstrom I.O."/>
            <person name="Guillou S."/>
            <person name="Cros-Aarteil S."/>
            <person name="Calhoun S."/>
            <person name="Haridas S."/>
            <person name="Kuo A."/>
            <person name="Mondo S."/>
            <person name="Pangilinan J."/>
            <person name="Riley R."/>
            <person name="Labutti K."/>
            <person name="Andreopoulos B."/>
            <person name="Lipzen A."/>
            <person name="Chen C."/>
            <person name="Yanf M."/>
            <person name="Daum C."/>
            <person name="Ng V."/>
            <person name="Clum A."/>
            <person name="Ohm R."/>
            <person name="Martin F."/>
            <person name="Silar P."/>
            <person name="Natvig D."/>
            <person name="Lalanne C."/>
            <person name="Gautier V."/>
            <person name="Ament-Velasquez S.L."/>
            <person name="Kruys A."/>
            <person name="Hutchinson M.I."/>
            <person name="Powell A.J."/>
            <person name="Barry K."/>
            <person name="Miller A.N."/>
            <person name="Grigoriev I.V."/>
            <person name="Debuchy R."/>
            <person name="Gladieux P."/>
            <person name="Thoren M.H."/>
            <person name="Johannesson H."/>
        </authorList>
    </citation>
    <scope>NUCLEOTIDE SEQUENCE</scope>
    <source>
        <strain evidence="1">PSN243</strain>
    </source>
</reference>
<dbReference type="Proteomes" id="UP001321760">
    <property type="component" value="Unassembled WGS sequence"/>
</dbReference>
<protein>
    <submittedName>
        <fullName evidence="1">Uncharacterized protein</fullName>
    </submittedName>
</protein>
<name>A0AAV9GUH9_9PEZI</name>
<gene>
    <name evidence="1" type="ORF">QBC34DRAFT_51173</name>
</gene>
<reference evidence="1" key="1">
    <citation type="journal article" date="2023" name="Mol. Phylogenet. Evol.">
        <title>Genome-scale phylogeny and comparative genomics of the fungal order Sordariales.</title>
        <authorList>
            <person name="Hensen N."/>
            <person name="Bonometti L."/>
            <person name="Westerberg I."/>
            <person name="Brannstrom I.O."/>
            <person name="Guillou S."/>
            <person name="Cros-Aarteil S."/>
            <person name="Calhoun S."/>
            <person name="Haridas S."/>
            <person name="Kuo A."/>
            <person name="Mondo S."/>
            <person name="Pangilinan J."/>
            <person name="Riley R."/>
            <person name="LaButti K."/>
            <person name="Andreopoulos B."/>
            <person name="Lipzen A."/>
            <person name="Chen C."/>
            <person name="Yan M."/>
            <person name="Daum C."/>
            <person name="Ng V."/>
            <person name="Clum A."/>
            <person name="Steindorff A."/>
            <person name="Ohm R.A."/>
            <person name="Martin F."/>
            <person name="Silar P."/>
            <person name="Natvig D.O."/>
            <person name="Lalanne C."/>
            <person name="Gautier V."/>
            <person name="Ament-Velasquez S.L."/>
            <person name="Kruys A."/>
            <person name="Hutchinson M.I."/>
            <person name="Powell A.J."/>
            <person name="Barry K."/>
            <person name="Miller A.N."/>
            <person name="Grigoriev I.V."/>
            <person name="Debuchy R."/>
            <person name="Gladieux P."/>
            <person name="Hiltunen Thoren M."/>
            <person name="Johannesson H."/>
        </authorList>
    </citation>
    <scope>NUCLEOTIDE SEQUENCE</scope>
    <source>
        <strain evidence="1">PSN243</strain>
    </source>
</reference>
<keyword evidence="2" id="KW-1185">Reference proteome</keyword>
<proteinExistence type="predicted"/>
<dbReference type="AlphaFoldDB" id="A0AAV9GUH9"/>